<dbReference type="Gene3D" id="3.30.360.10">
    <property type="entry name" value="Dihydrodipicolinate Reductase, domain 2"/>
    <property type="match status" value="1"/>
</dbReference>
<dbReference type="Gene3D" id="3.40.50.720">
    <property type="entry name" value="NAD(P)-binding Rossmann-like Domain"/>
    <property type="match status" value="1"/>
</dbReference>
<evidence type="ECO:0000259" key="3">
    <source>
        <dbReference type="Pfam" id="PF01408"/>
    </source>
</evidence>
<organism evidence="5 6">
    <name type="scientific">Flagellimonas spongiicola</name>
    <dbReference type="NCBI Taxonomy" id="2942208"/>
    <lineage>
        <taxon>Bacteria</taxon>
        <taxon>Pseudomonadati</taxon>
        <taxon>Bacteroidota</taxon>
        <taxon>Flavobacteriia</taxon>
        <taxon>Flavobacteriales</taxon>
        <taxon>Flavobacteriaceae</taxon>
        <taxon>Flagellimonas</taxon>
    </lineage>
</organism>
<evidence type="ECO:0000256" key="1">
    <source>
        <dbReference type="ARBA" id="ARBA00010928"/>
    </source>
</evidence>
<accession>A0ABT0PVV0</accession>
<reference evidence="5 6" key="1">
    <citation type="submission" date="2022-05" db="EMBL/GenBank/DDBJ databases">
        <authorList>
            <person name="Park J.-S."/>
        </authorList>
    </citation>
    <scope>NUCLEOTIDE SEQUENCE [LARGE SCALE GENOMIC DNA]</scope>
    <source>
        <strain evidence="5 6">2012CJ35-5</strain>
    </source>
</reference>
<dbReference type="Pfam" id="PF01408">
    <property type="entry name" value="GFO_IDH_MocA"/>
    <property type="match status" value="1"/>
</dbReference>
<comment type="caution">
    <text evidence="5">The sequence shown here is derived from an EMBL/GenBank/DDBJ whole genome shotgun (WGS) entry which is preliminary data.</text>
</comment>
<feature type="domain" description="Gfo/Idh/MocA-like oxidoreductase N-terminal" evidence="3">
    <location>
        <begin position="2"/>
        <end position="121"/>
    </location>
</feature>
<dbReference type="RefSeq" id="WP_249658600.1">
    <property type="nucleotide sequence ID" value="NZ_JAMFMA010000004.1"/>
</dbReference>
<keyword evidence="2 5" id="KW-0560">Oxidoreductase</keyword>
<dbReference type="Pfam" id="PF22725">
    <property type="entry name" value="GFO_IDH_MocA_C3"/>
    <property type="match status" value="1"/>
</dbReference>
<dbReference type="EC" id="1.1.1.18" evidence="5"/>
<gene>
    <name evidence="5" type="primary">iolG</name>
    <name evidence="5" type="ORF">M3P19_15480</name>
</gene>
<dbReference type="InterPro" id="IPR036291">
    <property type="entry name" value="NAD(P)-bd_dom_sf"/>
</dbReference>
<name>A0ABT0PVV0_9FLAO</name>
<feature type="domain" description="GFO/IDH/MocA-like oxidoreductase" evidence="4">
    <location>
        <begin position="129"/>
        <end position="249"/>
    </location>
</feature>
<dbReference type="InterPro" id="IPR055170">
    <property type="entry name" value="GFO_IDH_MocA-like_dom"/>
</dbReference>
<evidence type="ECO:0000259" key="4">
    <source>
        <dbReference type="Pfam" id="PF22725"/>
    </source>
</evidence>
<dbReference type="EMBL" id="JAMFMA010000004">
    <property type="protein sequence ID" value="MCL6275416.1"/>
    <property type="molecule type" value="Genomic_DNA"/>
</dbReference>
<evidence type="ECO:0000313" key="5">
    <source>
        <dbReference type="EMBL" id="MCL6275416.1"/>
    </source>
</evidence>
<dbReference type="NCBIfam" id="TIGR04380">
    <property type="entry name" value="myo_inos_iolG"/>
    <property type="match status" value="1"/>
</dbReference>
<comment type="similarity">
    <text evidence="1">Belongs to the Gfo/Idh/MocA family.</text>
</comment>
<dbReference type="InterPro" id="IPR030827">
    <property type="entry name" value="Myo_inos_IolG"/>
</dbReference>
<proteinExistence type="inferred from homology"/>
<sequence>MIKIGIIGVGRMGKIHLENLLDKIVGVELIAAVNPSVNGQQFALHRGVPNVSDNFDIILQNPEIDAVLISSASDTHSEYAVRAAQAGKAIFCEKPIDKSLAKSNETIKTISKIGIPLMIGFNQRFDYNFSKVKTNISEGKIGKLRGLHIISRDPAPPPISYIKKSGGLFKDMTIHDFDMARFIMGCEVEEVFAYGTCLVDPAIGEAGDIDSAKVMLKFENGAIGTIENSRHASYGYDQRIEVFGSKGAIKVENPLKSNVSIASESGTETDRHLNFFMDRYETSYLEEIRSFVEALNANAPMPVTGDDGLKAMIIAEAANKSLEENRPIKTNSIKLD</sequence>
<dbReference type="SUPFAM" id="SSF51735">
    <property type="entry name" value="NAD(P)-binding Rossmann-fold domains"/>
    <property type="match status" value="1"/>
</dbReference>
<evidence type="ECO:0000313" key="6">
    <source>
        <dbReference type="Proteomes" id="UP001203607"/>
    </source>
</evidence>
<dbReference type="Proteomes" id="UP001203607">
    <property type="component" value="Unassembled WGS sequence"/>
</dbReference>
<keyword evidence="6" id="KW-1185">Reference proteome</keyword>
<dbReference type="PANTHER" id="PTHR42840:SF3">
    <property type="entry name" value="BINDING ROSSMANN FOLD OXIDOREDUCTASE, PUTATIVE (AFU_ORTHOLOGUE AFUA_2G10240)-RELATED"/>
    <property type="match status" value="1"/>
</dbReference>
<dbReference type="PANTHER" id="PTHR42840">
    <property type="entry name" value="NAD(P)-BINDING ROSSMANN-FOLD SUPERFAMILY PROTEIN-RELATED"/>
    <property type="match status" value="1"/>
</dbReference>
<dbReference type="GO" id="GO:0050112">
    <property type="term" value="F:inositol 2-dehydrogenase (NAD+) activity"/>
    <property type="evidence" value="ECO:0007669"/>
    <property type="project" value="UniProtKB-EC"/>
</dbReference>
<dbReference type="SUPFAM" id="SSF55347">
    <property type="entry name" value="Glyceraldehyde-3-phosphate dehydrogenase-like, C-terminal domain"/>
    <property type="match status" value="1"/>
</dbReference>
<evidence type="ECO:0000256" key="2">
    <source>
        <dbReference type="ARBA" id="ARBA00023002"/>
    </source>
</evidence>
<dbReference type="InterPro" id="IPR000683">
    <property type="entry name" value="Gfo/Idh/MocA-like_OxRdtase_N"/>
</dbReference>
<protein>
    <submittedName>
        <fullName evidence="5">Inositol 2-dehydrogenase</fullName>
        <ecNumber evidence="5">1.1.1.18</ecNumber>
    </submittedName>
</protein>